<keyword evidence="3 9" id="KW-0812">Transmembrane</keyword>
<dbReference type="Gene3D" id="3.40.50.300">
    <property type="entry name" value="P-loop containing nucleotide triphosphate hydrolases"/>
    <property type="match status" value="2"/>
</dbReference>
<feature type="domain" description="ABC transporter" evidence="10">
    <location>
        <begin position="403"/>
        <end position="623"/>
    </location>
</feature>
<evidence type="ECO:0000259" key="10">
    <source>
        <dbReference type="PROSITE" id="PS50893"/>
    </source>
</evidence>
<keyword evidence="13" id="KW-1185">Reference proteome</keyword>
<feature type="compositionally biased region" description="Low complexity" evidence="8">
    <location>
        <begin position="636"/>
        <end position="645"/>
    </location>
</feature>
<feature type="transmembrane region" description="Helical" evidence="9">
    <location>
        <begin position="99"/>
        <end position="122"/>
    </location>
</feature>
<feature type="transmembrane region" description="Helical" evidence="9">
    <location>
        <begin position="687"/>
        <end position="711"/>
    </location>
</feature>
<dbReference type="CDD" id="cd18579">
    <property type="entry name" value="ABC_6TM_ABCC_D1"/>
    <property type="match status" value="1"/>
</dbReference>
<evidence type="ECO:0000256" key="7">
    <source>
        <dbReference type="ARBA" id="ARBA00023136"/>
    </source>
</evidence>
<dbReference type="Proteomes" id="UP000639338">
    <property type="component" value="Unassembled WGS sequence"/>
</dbReference>
<evidence type="ECO:0000259" key="11">
    <source>
        <dbReference type="PROSITE" id="PS50929"/>
    </source>
</evidence>
<dbReference type="InterPro" id="IPR011527">
    <property type="entry name" value="ABC1_TM_dom"/>
</dbReference>
<evidence type="ECO:0000256" key="2">
    <source>
        <dbReference type="ARBA" id="ARBA00022448"/>
    </source>
</evidence>
<evidence type="ECO:0000256" key="4">
    <source>
        <dbReference type="ARBA" id="ARBA00022741"/>
    </source>
</evidence>
<feature type="domain" description="ABC transmembrane type-1" evidence="11">
    <location>
        <begin position="102"/>
        <end position="337"/>
    </location>
</feature>
<gene>
    <name evidence="12" type="ORF">HCN44_002321</name>
</gene>
<evidence type="ECO:0000256" key="6">
    <source>
        <dbReference type="ARBA" id="ARBA00022989"/>
    </source>
</evidence>
<sequence>MQAHTEKIRKKNPETKANFLNKLTYIWVLRIFWTGYKRDLEVDDLPEALEDHKSNYLGEKLSASWEKQLRQVKNNKTKSNLFKVLWNVFGFEFRLKNDAYIYAGAIVILMLMNTFVIRVFMLTMNHFGMKMRIACCSLIYKKILRLSTASIDGKIIGQAVNLMSNDVSRFDSSMMFIHFIWIGPLQTIVASYFIYREAGWAGIIGVACFLMVIPFTGWIGKKSTSYRRKSAEKTDERVRLTNAIINGIEAIKMYSWEYPFSNLIKNSRDIEIKTIQSAHNLRIIILSFAQFMTKIILLITILCILFLKIDDSPDKNKITAAKIFMLIAYFEMLRIQMLFSFSRATLLFGETMASIKRIHNFMMYEEVDEPAQLDTYKSLANQNIKELNGDINNYSFQEDKGSIVIKDAFTRWLSEDALKNINMIVKPGQLVAIVGPVGSGKTSLLNVILKELAVYQGSVDVQGNIAYACQEPWLFAGSVRNNILFGRALDQKRYERVVKVCQLKRDYQLFPYGDKTIVGDRGVSLSGGQRARINLARAVYADAPIYLFDDPLSAVDAHVGKHMFEECIEKYLKGKTRILVTHQIQFLRNVDKIIVMEEGQIKAEGSYADLLSRNIDIGKLSVAPSSEDDTKSLAPSQTSSRHTSFSSVNLETTIKDVKDTTLVIQQEPVEVKESQSKGSMGAKIYSTYFGAAGSWCLVSFTSLLIMIVQILCSGNDWFIAYWVKLEEKYPNSTLTESPYSERSLSMLNCILILTIIIVLIIFITNIQIFTFISVCMRSSRNLHDKIFNSITHATMRFFNTNPSGRILNRFSKDLGTIDDLLPLTMLDCIRNIVKVIGIFVLVGITNIWLLIPAIIIGIIMYFIRTFYFTTSRSIKRLEGITKSPMFNHLSATYQGLATIRSSNSQKILIKEFNNHQDLHSSAWYMYIVTSAAFGFWLDIFCSIYVCIVIMSILTYVERDGVSGSSVGLVITQIIGLTGMLQFTMKQLAELENQMTSVERVWEYTKLENEPPLESLPDKKPKEKWPESGYIKFRNVNMSYDPEEAPVLKNLNFTIGAKEKVGIVGRTGAGKSSLISALFRLAYIDGKIEIDGIETGEIGLHDLRSKISIIPQEPFLFAGRLRKNLDPFDLYDDYILLSALEDVELKEMELYEHVSEGGSNLSVGQRQLVCLARAIIRNNRVLILDEATANVDPRTDELIQKTIRRKFADCTVLTIAHRLNTVMDSDKILVMDAGTVVEFDHPHVLLQNPEGAFTSMINETGKSDAHALSIIAEKNYHLHSSTTSSCNK</sequence>
<dbReference type="GO" id="GO:0005524">
    <property type="term" value="F:ATP binding"/>
    <property type="evidence" value="ECO:0007669"/>
    <property type="project" value="UniProtKB-KW"/>
</dbReference>
<feature type="region of interest" description="Disordered" evidence="8">
    <location>
        <begin position="624"/>
        <end position="645"/>
    </location>
</feature>
<feature type="transmembrane region" description="Helical" evidence="9">
    <location>
        <begin position="283"/>
        <end position="307"/>
    </location>
</feature>
<evidence type="ECO:0000256" key="8">
    <source>
        <dbReference type="SAM" id="MobiDB-lite"/>
    </source>
</evidence>
<protein>
    <submittedName>
        <fullName evidence="12">Uncharacterized protein</fullName>
    </submittedName>
</protein>
<dbReference type="GO" id="GO:0140359">
    <property type="term" value="F:ABC-type transporter activity"/>
    <property type="evidence" value="ECO:0007669"/>
    <property type="project" value="InterPro"/>
</dbReference>
<dbReference type="FunFam" id="1.20.1560.10:FF:000014">
    <property type="entry name" value="Multidrug resistance-associated protein member 4"/>
    <property type="match status" value="1"/>
</dbReference>
<dbReference type="GO" id="GO:0016887">
    <property type="term" value="F:ATP hydrolysis activity"/>
    <property type="evidence" value="ECO:0007669"/>
    <property type="project" value="InterPro"/>
</dbReference>
<dbReference type="Gene3D" id="1.20.1560.10">
    <property type="entry name" value="ABC transporter type 1, transmembrane domain"/>
    <property type="match status" value="2"/>
</dbReference>
<evidence type="ECO:0000256" key="5">
    <source>
        <dbReference type="ARBA" id="ARBA00022840"/>
    </source>
</evidence>
<feature type="domain" description="ABC transmembrane type-1" evidence="11">
    <location>
        <begin position="689"/>
        <end position="992"/>
    </location>
</feature>
<evidence type="ECO:0000313" key="13">
    <source>
        <dbReference type="Proteomes" id="UP000639338"/>
    </source>
</evidence>
<evidence type="ECO:0000256" key="1">
    <source>
        <dbReference type="ARBA" id="ARBA00004141"/>
    </source>
</evidence>
<dbReference type="PROSITE" id="PS00211">
    <property type="entry name" value="ABC_TRANSPORTER_1"/>
    <property type="match status" value="2"/>
</dbReference>
<accession>A0A834XZS7</accession>
<dbReference type="CDD" id="cd03244">
    <property type="entry name" value="ABCC_MRP_domain2"/>
    <property type="match status" value="1"/>
</dbReference>
<feature type="transmembrane region" description="Helical" evidence="9">
    <location>
        <begin position="319"/>
        <end position="339"/>
    </location>
</feature>
<dbReference type="PROSITE" id="PS50929">
    <property type="entry name" value="ABC_TM1F"/>
    <property type="match status" value="2"/>
</dbReference>
<dbReference type="InterPro" id="IPR027417">
    <property type="entry name" value="P-loop_NTPase"/>
</dbReference>
<keyword evidence="4" id="KW-0547">Nucleotide-binding</keyword>
<dbReference type="FunFam" id="3.40.50.300:FF:000482">
    <property type="entry name" value="Multidrug resistance-associated protein member 4"/>
    <property type="match status" value="1"/>
</dbReference>
<keyword evidence="2" id="KW-0813">Transport</keyword>
<dbReference type="Pfam" id="PF00005">
    <property type="entry name" value="ABC_tran"/>
    <property type="match status" value="2"/>
</dbReference>
<dbReference type="Pfam" id="PF00664">
    <property type="entry name" value="ABC_membrane"/>
    <property type="match status" value="2"/>
</dbReference>
<evidence type="ECO:0000313" key="12">
    <source>
        <dbReference type="EMBL" id="KAF7996675.1"/>
    </source>
</evidence>
<dbReference type="OrthoDB" id="6500128at2759"/>
<evidence type="ECO:0000256" key="9">
    <source>
        <dbReference type="SAM" id="Phobius"/>
    </source>
</evidence>
<feature type="transmembrane region" description="Helical" evidence="9">
    <location>
        <begin position="965"/>
        <end position="984"/>
    </location>
</feature>
<feature type="transmembrane region" description="Helical" evidence="9">
    <location>
        <begin position="923"/>
        <end position="953"/>
    </location>
</feature>
<dbReference type="GO" id="GO:0016020">
    <property type="term" value="C:membrane"/>
    <property type="evidence" value="ECO:0007669"/>
    <property type="project" value="UniProtKB-SubCell"/>
</dbReference>
<dbReference type="SMART" id="SM00382">
    <property type="entry name" value="AAA"/>
    <property type="match status" value="2"/>
</dbReference>
<comment type="subcellular location">
    <subcellularLocation>
        <location evidence="1">Membrane</location>
        <topology evidence="1">Multi-pass membrane protein</topology>
    </subcellularLocation>
</comment>
<dbReference type="EMBL" id="JACMRX010000001">
    <property type="protein sequence ID" value="KAF7996675.1"/>
    <property type="molecule type" value="Genomic_DNA"/>
</dbReference>
<feature type="transmembrane region" description="Helical" evidence="9">
    <location>
        <begin position="835"/>
        <end position="863"/>
    </location>
</feature>
<dbReference type="PANTHER" id="PTHR24223">
    <property type="entry name" value="ATP-BINDING CASSETTE SUB-FAMILY C"/>
    <property type="match status" value="1"/>
</dbReference>
<organism evidence="12 13">
    <name type="scientific">Aphidius gifuensis</name>
    <name type="common">Parasitoid wasp</name>
    <dbReference type="NCBI Taxonomy" id="684658"/>
    <lineage>
        <taxon>Eukaryota</taxon>
        <taxon>Metazoa</taxon>
        <taxon>Ecdysozoa</taxon>
        <taxon>Arthropoda</taxon>
        <taxon>Hexapoda</taxon>
        <taxon>Insecta</taxon>
        <taxon>Pterygota</taxon>
        <taxon>Neoptera</taxon>
        <taxon>Endopterygota</taxon>
        <taxon>Hymenoptera</taxon>
        <taxon>Apocrita</taxon>
        <taxon>Ichneumonoidea</taxon>
        <taxon>Braconidae</taxon>
        <taxon>Aphidiinae</taxon>
        <taxon>Aphidius</taxon>
    </lineage>
</organism>
<keyword evidence="7 9" id="KW-0472">Membrane</keyword>
<evidence type="ECO:0000256" key="3">
    <source>
        <dbReference type="ARBA" id="ARBA00022692"/>
    </source>
</evidence>
<dbReference type="SUPFAM" id="SSF52540">
    <property type="entry name" value="P-loop containing nucleoside triphosphate hydrolases"/>
    <property type="match status" value="2"/>
</dbReference>
<dbReference type="FunFam" id="3.40.50.300:FF:000163">
    <property type="entry name" value="Multidrug resistance-associated protein member 4"/>
    <property type="match status" value="1"/>
</dbReference>
<name>A0A834XZS7_APHGI</name>
<dbReference type="InterPro" id="IPR036640">
    <property type="entry name" value="ABC1_TM_sf"/>
</dbReference>
<dbReference type="SUPFAM" id="SSF90123">
    <property type="entry name" value="ABC transporter transmembrane region"/>
    <property type="match status" value="2"/>
</dbReference>
<dbReference type="InterPro" id="IPR003439">
    <property type="entry name" value="ABC_transporter-like_ATP-bd"/>
</dbReference>
<feature type="transmembrane region" description="Helical" evidence="9">
    <location>
        <begin position="200"/>
        <end position="220"/>
    </location>
</feature>
<dbReference type="InterPro" id="IPR017871">
    <property type="entry name" value="ABC_transporter-like_CS"/>
</dbReference>
<feature type="transmembrane region" description="Helical" evidence="9">
    <location>
        <begin position="20"/>
        <end position="36"/>
    </location>
</feature>
<keyword evidence="5" id="KW-0067">ATP-binding</keyword>
<dbReference type="InterPro" id="IPR044746">
    <property type="entry name" value="ABCC_6TM_D1"/>
</dbReference>
<feature type="domain" description="ABC transporter" evidence="10">
    <location>
        <begin position="1030"/>
        <end position="1257"/>
    </location>
</feature>
<dbReference type="CDD" id="cd03250">
    <property type="entry name" value="ABCC_MRP_domain1"/>
    <property type="match status" value="1"/>
</dbReference>
<dbReference type="PANTHER" id="PTHR24223:SF448">
    <property type="entry name" value="FI20146P1-RELATED"/>
    <property type="match status" value="1"/>
</dbReference>
<feature type="transmembrane region" description="Helical" evidence="9">
    <location>
        <begin position="750"/>
        <end position="775"/>
    </location>
</feature>
<reference evidence="12 13" key="1">
    <citation type="submission" date="2020-08" db="EMBL/GenBank/DDBJ databases">
        <title>Aphidius gifuensis genome sequencing and assembly.</title>
        <authorList>
            <person name="Du Z."/>
        </authorList>
    </citation>
    <scope>NUCLEOTIDE SEQUENCE [LARGE SCALE GENOMIC DNA]</scope>
    <source>
        <strain evidence="12">YNYX2018</strain>
        <tissue evidence="12">Adults</tissue>
    </source>
</reference>
<dbReference type="InterPro" id="IPR003593">
    <property type="entry name" value="AAA+_ATPase"/>
</dbReference>
<dbReference type="InterPro" id="IPR050173">
    <property type="entry name" value="ABC_transporter_C-like"/>
</dbReference>
<dbReference type="PROSITE" id="PS50893">
    <property type="entry name" value="ABC_TRANSPORTER_2"/>
    <property type="match status" value="2"/>
</dbReference>
<feature type="transmembrane region" description="Helical" evidence="9">
    <location>
        <begin position="175"/>
        <end position="194"/>
    </location>
</feature>
<proteinExistence type="predicted"/>
<comment type="caution">
    <text evidence="12">The sequence shown here is derived from an EMBL/GenBank/DDBJ whole genome shotgun (WGS) entry which is preliminary data.</text>
</comment>
<keyword evidence="6 9" id="KW-1133">Transmembrane helix</keyword>